<dbReference type="GO" id="GO:0008270">
    <property type="term" value="F:zinc ion binding"/>
    <property type="evidence" value="ECO:0007669"/>
    <property type="project" value="UniProtKB-KW"/>
</dbReference>
<dbReference type="GO" id="GO:0030488">
    <property type="term" value="P:tRNA methylation"/>
    <property type="evidence" value="ECO:0007669"/>
    <property type="project" value="InterPro"/>
</dbReference>
<keyword evidence="1" id="KW-0819">tRNA processing</keyword>
<feature type="compositionally biased region" description="Low complexity" evidence="2">
    <location>
        <begin position="24"/>
        <end position="42"/>
    </location>
</feature>
<sequence length="645" mass="69155">MQHQHQHQHQPPAPPNTTAAAAALEVAAASPKQARASAKTAGAGAGPQPGKCQFFLATKRRHCKFDATPGQQFCGNHVLEGTGVGPKRVMCPYGNHSVLESELKKHKAKCPTYRYWQAKQQQPCYLEDCNAGKGGDVQWPPGLQPLPPRPPAAAAATASAEEGKEQQASAKLQRPPPKAAAFAASMGKQQFMQLLHRIQTACDQVCEAEPLSVLTPPEAEPFLLPGSSTNNRPFSLKHAQQQASIVGNMQAGGLLEGAAGVTYVEYGAGKGYLSHMLSLCCPEVRKLVMVDVRGFQGKADRGMRHLEIQRLRCDIKDLDVGKVQSIAEGGEWVALGKHLCGAATDFTLRSCVQQHQALLARQQQEQQAAAPGQQQEQPREGQQGESEQLQRRDQLPAGRAGRVRGLAVATCCHHRCSWRHFVAQDVMQQLGFSPLEFELIAWMTGWALCGHEAPPGGGDGQCGAAASPMQHGEQEEEEEEHEADDCKTEDGEGDEAVVEGEAPPKRGRLDTAPSAASMPLPAAAPPAQHQTRLGEADEGQQAAACQRGGTVAGTGATNLQPAPQQQQEAAGRADSDWRPQAHLPRQQKVAVGTRCKQLIDAARLHWLRNQEFEATLLQYVPAAVSGENRLLLASTRSAAALSPSP</sequence>
<comment type="catalytic activity">
    <reaction evidence="1">
        <text>cytidine(4) in tRNA(Pro) + S-adenosyl-L-methionine = 2'-O-methylcytidine(4) in tRNA(Pro) + S-adenosyl-L-homocysteine + H(+)</text>
        <dbReference type="Rhea" id="RHEA:32767"/>
        <dbReference type="Rhea" id="RHEA-COMP:10397"/>
        <dbReference type="Rhea" id="RHEA-COMP:10398"/>
        <dbReference type="ChEBI" id="CHEBI:15378"/>
        <dbReference type="ChEBI" id="CHEBI:57856"/>
        <dbReference type="ChEBI" id="CHEBI:59789"/>
        <dbReference type="ChEBI" id="CHEBI:74495"/>
        <dbReference type="ChEBI" id="CHEBI:82748"/>
        <dbReference type="EC" id="2.1.1.225"/>
    </reaction>
</comment>
<evidence type="ECO:0000313" key="5">
    <source>
        <dbReference type="EMBL" id="KAI3423843.1"/>
    </source>
</evidence>
<accession>A0A9D4TEU8</accession>
<feature type="region of interest" description="Disordered" evidence="2">
    <location>
        <begin position="457"/>
        <end position="576"/>
    </location>
</feature>
<dbReference type="Pfam" id="PF05206">
    <property type="entry name" value="TRM13"/>
    <property type="match status" value="2"/>
</dbReference>
<feature type="domain" description="Methyltransferase TRM13" evidence="3">
    <location>
        <begin position="564"/>
        <end position="633"/>
    </location>
</feature>
<comment type="caution">
    <text evidence="5">The sequence shown here is derived from an EMBL/GenBank/DDBJ whole genome shotgun (WGS) entry which is preliminary data.</text>
</comment>
<comment type="similarity">
    <text evidence="1">Belongs to the methyltransferase TRM13 family.</text>
</comment>
<evidence type="ECO:0000256" key="2">
    <source>
        <dbReference type="SAM" id="MobiDB-lite"/>
    </source>
</evidence>
<evidence type="ECO:0000313" key="6">
    <source>
        <dbReference type="Proteomes" id="UP001055712"/>
    </source>
</evidence>
<feature type="domain" description="Zinc finger CCCH-type TRM13" evidence="4">
    <location>
        <begin position="51"/>
        <end position="77"/>
    </location>
</feature>
<keyword evidence="6" id="KW-1185">Reference proteome</keyword>
<feature type="region of interest" description="Disordered" evidence="2">
    <location>
        <begin position="362"/>
        <end position="397"/>
    </location>
</feature>
<comment type="catalytic activity">
    <reaction evidence="1">
        <text>adenosine(4) in tRNA(His) + S-adenosyl-L-methionine = 2'-O-methyladenosine(4) in tRNA(His) + S-adenosyl-L-homocysteine + H(+)</text>
        <dbReference type="Rhea" id="RHEA:43196"/>
        <dbReference type="Rhea" id="RHEA-COMP:10401"/>
        <dbReference type="Rhea" id="RHEA-COMP:10402"/>
        <dbReference type="ChEBI" id="CHEBI:15378"/>
        <dbReference type="ChEBI" id="CHEBI:57856"/>
        <dbReference type="ChEBI" id="CHEBI:59789"/>
        <dbReference type="ChEBI" id="CHEBI:74411"/>
        <dbReference type="ChEBI" id="CHEBI:74477"/>
        <dbReference type="EC" id="2.1.1.225"/>
    </reaction>
</comment>
<reference evidence="5" key="1">
    <citation type="journal article" date="2019" name="Plant J.">
        <title>Chlorella vulgaris genome assembly and annotation reveals the molecular basis for metabolic acclimation to high light conditions.</title>
        <authorList>
            <person name="Cecchin M."/>
            <person name="Marcolungo L."/>
            <person name="Rossato M."/>
            <person name="Girolomoni L."/>
            <person name="Cosentino E."/>
            <person name="Cuine S."/>
            <person name="Li-Beisson Y."/>
            <person name="Delledonne M."/>
            <person name="Ballottari M."/>
        </authorList>
    </citation>
    <scope>NUCLEOTIDE SEQUENCE</scope>
    <source>
        <strain evidence="5">211/11P</strain>
    </source>
</reference>
<organism evidence="5 6">
    <name type="scientific">Chlorella vulgaris</name>
    <name type="common">Green alga</name>
    <dbReference type="NCBI Taxonomy" id="3077"/>
    <lineage>
        <taxon>Eukaryota</taxon>
        <taxon>Viridiplantae</taxon>
        <taxon>Chlorophyta</taxon>
        <taxon>core chlorophytes</taxon>
        <taxon>Trebouxiophyceae</taxon>
        <taxon>Chlorellales</taxon>
        <taxon>Chlorellaceae</taxon>
        <taxon>Chlorella clade</taxon>
        <taxon>Chlorella</taxon>
    </lineage>
</organism>
<keyword evidence="1" id="KW-0808">Transferase</keyword>
<dbReference type="InterPro" id="IPR021721">
    <property type="entry name" value="Znf_CCCH-type_TRM13"/>
</dbReference>
<keyword evidence="1" id="KW-0479">Metal-binding</keyword>
<feature type="compositionally biased region" description="Pro residues" evidence="2">
    <location>
        <begin position="142"/>
        <end position="151"/>
    </location>
</feature>
<feature type="compositionally biased region" description="Acidic residues" evidence="2">
    <location>
        <begin position="474"/>
        <end position="483"/>
    </location>
</feature>
<gene>
    <name evidence="5" type="ORF">D9Q98_009679</name>
</gene>
<comment type="function">
    <text evidence="1">tRNA methylase which 2'-O-methylates cytidine(4) in tRNA(Pro) and tRNA(Gly)(GCC), and adenosine(4) in tRNA(His).</text>
</comment>
<dbReference type="InterPro" id="IPR039044">
    <property type="entry name" value="Trm13"/>
</dbReference>
<dbReference type="Pfam" id="PF11722">
    <property type="entry name" value="zf-TRM13_CCCH"/>
    <property type="match status" value="1"/>
</dbReference>
<proteinExistence type="inferred from homology"/>
<feature type="compositionally biased region" description="Low complexity" evidence="2">
    <location>
        <begin position="362"/>
        <end position="387"/>
    </location>
</feature>
<feature type="compositionally biased region" description="Low complexity" evidence="2">
    <location>
        <begin position="560"/>
        <end position="570"/>
    </location>
</feature>
<dbReference type="Proteomes" id="UP001055712">
    <property type="component" value="Unassembled WGS sequence"/>
</dbReference>
<name>A0A9D4TEU8_CHLVU</name>
<dbReference type="AlphaFoldDB" id="A0A9D4TEU8"/>
<evidence type="ECO:0000259" key="4">
    <source>
        <dbReference type="Pfam" id="PF11722"/>
    </source>
</evidence>
<dbReference type="OrthoDB" id="258806at2759"/>
<dbReference type="InterPro" id="IPR007871">
    <property type="entry name" value="Methyltransferase_TRM13"/>
</dbReference>
<feature type="domain" description="Methyltransferase TRM13" evidence="3">
    <location>
        <begin position="240"/>
        <end position="485"/>
    </location>
</feature>
<comment type="catalytic activity">
    <reaction evidence="1">
        <text>cytidine(4) in tRNA(Gly)(GCC) + S-adenosyl-L-methionine = 2'-O-methylcytidine(4) in tRNA(Gly)(GCC) + S-adenosyl-L-homocysteine + H(+)</text>
        <dbReference type="Rhea" id="RHEA:43192"/>
        <dbReference type="Rhea" id="RHEA-COMP:10399"/>
        <dbReference type="Rhea" id="RHEA-COMP:10400"/>
        <dbReference type="ChEBI" id="CHEBI:15378"/>
        <dbReference type="ChEBI" id="CHEBI:57856"/>
        <dbReference type="ChEBI" id="CHEBI:59789"/>
        <dbReference type="ChEBI" id="CHEBI:74495"/>
        <dbReference type="ChEBI" id="CHEBI:82748"/>
        <dbReference type="EC" id="2.1.1.225"/>
    </reaction>
</comment>
<keyword evidence="1" id="KW-0489">Methyltransferase</keyword>
<protein>
    <recommendedName>
        <fullName evidence="1">tRNA:m(4)X modification enzyme TRM13</fullName>
        <ecNumber evidence="1">2.1.1.225</ecNumber>
    </recommendedName>
</protein>
<keyword evidence="1" id="KW-0863">Zinc-finger</keyword>
<feature type="region of interest" description="Disordered" evidence="2">
    <location>
        <begin position="24"/>
        <end position="49"/>
    </location>
</feature>
<reference evidence="5" key="2">
    <citation type="submission" date="2020-11" db="EMBL/GenBank/DDBJ databases">
        <authorList>
            <person name="Cecchin M."/>
            <person name="Marcolungo L."/>
            <person name="Rossato M."/>
            <person name="Girolomoni L."/>
            <person name="Cosentino E."/>
            <person name="Cuine S."/>
            <person name="Li-Beisson Y."/>
            <person name="Delledonne M."/>
            <person name="Ballottari M."/>
        </authorList>
    </citation>
    <scope>NUCLEOTIDE SEQUENCE</scope>
    <source>
        <strain evidence="5">211/11P</strain>
        <tissue evidence="5">Whole cell</tissue>
    </source>
</reference>
<feature type="region of interest" description="Disordered" evidence="2">
    <location>
        <begin position="136"/>
        <end position="179"/>
    </location>
</feature>
<evidence type="ECO:0000256" key="1">
    <source>
        <dbReference type="RuleBase" id="RU367103"/>
    </source>
</evidence>
<evidence type="ECO:0000259" key="3">
    <source>
        <dbReference type="Pfam" id="PF05206"/>
    </source>
</evidence>
<keyword evidence="1" id="KW-0862">Zinc</keyword>
<keyword evidence="1" id="KW-0949">S-adenosyl-L-methionine</keyword>
<dbReference type="PANTHER" id="PTHR12998">
    <property type="entry name" value="TRNA:M(4)X MODIFICATION ENZYME TRM13 HOMOLOG"/>
    <property type="match status" value="1"/>
</dbReference>
<feature type="compositionally biased region" description="Low complexity" evidence="2">
    <location>
        <begin position="512"/>
        <end position="527"/>
    </location>
</feature>
<dbReference type="EC" id="2.1.1.225" evidence="1"/>
<dbReference type="PANTHER" id="PTHR12998:SF0">
    <property type="entry name" value="TRNA:M(4)X MODIFICATION ENZYME TRM13 HOMOLOG"/>
    <property type="match status" value="1"/>
</dbReference>
<dbReference type="GO" id="GO:0106050">
    <property type="term" value="F:tRNA 2'-O-methyltransferase activity"/>
    <property type="evidence" value="ECO:0007669"/>
    <property type="project" value="UniProtKB-UniRule"/>
</dbReference>
<dbReference type="EMBL" id="SIDB01000014">
    <property type="protein sequence ID" value="KAI3423843.1"/>
    <property type="molecule type" value="Genomic_DNA"/>
</dbReference>